<feature type="binding site" evidence="2">
    <location>
        <position position="144"/>
    </location>
    <ligand>
        <name>Mn(2+)</name>
        <dbReference type="ChEBI" id="CHEBI:29035"/>
        <label>2</label>
    </ligand>
</feature>
<keyword evidence="2" id="KW-0464">Manganese</keyword>
<dbReference type="PATRIC" id="fig|1348663.4.peg.714"/>
<dbReference type="HOGENOM" id="CLU_023257_6_0_11"/>
<organism evidence="5 6">
    <name type="scientific">Kitasatospora cheerisanensis KCTC 2395</name>
    <dbReference type="NCBI Taxonomy" id="1348663"/>
    <lineage>
        <taxon>Bacteria</taxon>
        <taxon>Bacillati</taxon>
        <taxon>Actinomycetota</taxon>
        <taxon>Actinomycetes</taxon>
        <taxon>Kitasatosporales</taxon>
        <taxon>Streptomycetaceae</taxon>
        <taxon>Kitasatospora</taxon>
    </lineage>
</organism>
<dbReference type="GO" id="GO:0050118">
    <property type="term" value="F:N-acetyldiaminopimelate deacetylase activity"/>
    <property type="evidence" value="ECO:0007669"/>
    <property type="project" value="UniProtKB-ARBA"/>
</dbReference>
<dbReference type="eggNOG" id="COG1473">
    <property type="taxonomic scope" value="Bacteria"/>
</dbReference>
<dbReference type="Proteomes" id="UP000027178">
    <property type="component" value="Unassembled WGS sequence"/>
</dbReference>
<dbReference type="PIRSF" id="PIRSF005962">
    <property type="entry name" value="Pept_M20D_amidohydro"/>
    <property type="match status" value="1"/>
</dbReference>
<evidence type="ECO:0000313" key="6">
    <source>
        <dbReference type="Proteomes" id="UP000027178"/>
    </source>
</evidence>
<keyword evidence="1" id="KW-0378">Hydrolase</keyword>
<feature type="binding site" evidence="2">
    <location>
        <position position="171"/>
    </location>
    <ligand>
        <name>Mn(2+)</name>
        <dbReference type="ChEBI" id="CHEBI:29035"/>
        <label>2</label>
    </ligand>
</feature>
<dbReference type="PANTHER" id="PTHR11014:SF63">
    <property type="entry name" value="METALLOPEPTIDASE, PUTATIVE (AFU_ORTHOLOGUE AFUA_6G09600)-RELATED"/>
    <property type="match status" value="1"/>
</dbReference>
<dbReference type="Pfam" id="PF07687">
    <property type="entry name" value="M20_dimer"/>
    <property type="match status" value="1"/>
</dbReference>
<comment type="cofactor">
    <cofactor evidence="2">
        <name>Mn(2+)</name>
        <dbReference type="ChEBI" id="CHEBI:29035"/>
    </cofactor>
    <text evidence="2">The Mn(2+) ion enhances activity.</text>
</comment>
<evidence type="ECO:0000256" key="2">
    <source>
        <dbReference type="PIRSR" id="PIRSR005962-1"/>
    </source>
</evidence>
<dbReference type="Pfam" id="PF01546">
    <property type="entry name" value="Peptidase_M20"/>
    <property type="match status" value="1"/>
</dbReference>
<keyword evidence="6" id="KW-1185">Reference proteome</keyword>
<evidence type="ECO:0000256" key="3">
    <source>
        <dbReference type="SAM" id="MobiDB-lite"/>
    </source>
</evidence>
<keyword evidence="2" id="KW-0479">Metal-binding</keyword>
<dbReference type="SUPFAM" id="SSF55031">
    <property type="entry name" value="Bacterial exopeptidase dimerisation domain"/>
    <property type="match status" value="1"/>
</dbReference>
<name>A0A066Z5F0_9ACTN</name>
<dbReference type="InterPro" id="IPR002933">
    <property type="entry name" value="Peptidase_M20"/>
</dbReference>
<dbReference type="Gene3D" id="3.30.70.360">
    <property type="match status" value="1"/>
</dbReference>
<dbReference type="AlphaFoldDB" id="A0A066Z5F0"/>
<dbReference type="GO" id="GO:0019877">
    <property type="term" value="P:diaminopimelate biosynthetic process"/>
    <property type="evidence" value="ECO:0007669"/>
    <property type="project" value="UniProtKB-ARBA"/>
</dbReference>
<feature type="region of interest" description="Disordered" evidence="3">
    <location>
        <begin position="289"/>
        <end position="308"/>
    </location>
</feature>
<reference evidence="5 6" key="1">
    <citation type="submission" date="2014-05" db="EMBL/GenBank/DDBJ databases">
        <title>Draft Genome Sequence of Kitasatospora cheerisanensis KCTC 2395.</title>
        <authorList>
            <person name="Nam D.H."/>
        </authorList>
    </citation>
    <scope>NUCLEOTIDE SEQUENCE [LARGE SCALE GENOMIC DNA]</scope>
    <source>
        <strain evidence="5 6">KCTC 2395</strain>
    </source>
</reference>
<dbReference type="PANTHER" id="PTHR11014">
    <property type="entry name" value="PEPTIDASE M20 FAMILY MEMBER"/>
    <property type="match status" value="1"/>
</dbReference>
<dbReference type="FunFam" id="3.30.70.360:FF:000001">
    <property type="entry name" value="N-acetyldiaminopimelate deacetylase"/>
    <property type="match status" value="1"/>
</dbReference>
<accession>A0A066Z5F0</accession>
<dbReference type="OrthoDB" id="9777385at2"/>
<dbReference type="InterPro" id="IPR011650">
    <property type="entry name" value="Peptidase_M20_dimer"/>
</dbReference>
<evidence type="ECO:0000256" key="1">
    <source>
        <dbReference type="ARBA" id="ARBA00022801"/>
    </source>
</evidence>
<protein>
    <recommendedName>
        <fullName evidence="4">Peptidase M20 dimerisation domain-containing protein</fullName>
    </recommendedName>
</protein>
<feature type="binding site" evidence="2">
    <location>
        <position position="108"/>
    </location>
    <ligand>
        <name>Mn(2+)</name>
        <dbReference type="ChEBI" id="CHEBI:29035"/>
        <label>2</label>
    </ligand>
</feature>
<dbReference type="EMBL" id="JNBY01000034">
    <property type="protein sequence ID" value="KDN87484.1"/>
    <property type="molecule type" value="Genomic_DNA"/>
</dbReference>
<feature type="domain" description="Peptidase M20 dimerisation" evidence="4">
    <location>
        <begin position="190"/>
        <end position="288"/>
    </location>
</feature>
<proteinExistence type="predicted"/>
<dbReference type="SUPFAM" id="SSF53187">
    <property type="entry name" value="Zn-dependent exopeptidases"/>
    <property type="match status" value="1"/>
</dbReference>
<dbReference type="RefSeq" id="WP_035858838.1">
    <property type="nucleotide sequence ID" value="NZ_KK853997.1"/>
</dbReference>
<dbReference type="GO" id="GO:0046872">
    <property type="term" value="F:metal ion binding"/>
    <property type="evidence" value="ECO:0007669"/>
    <property type="project" value="UniProtKB-KW"/>
</dbReference>
<gene>
    <name evidence="5" type="ORF">KCH_07480</name>
</gene>
<sequence>MNPAPSDAELARAAELYLDLHRHPELSGAEERTAARYAGRLAEAGFEVTRGIGGHGVAGVLRNGPGPVVMLRAELDALPVAERTGLPYASTATGRTPDGREVPVMHACGHDAHLACAAGAAALLAEARDAWRGTVLMVGQPAEETLSGARAMLADGLYRRFEPPSVVLAQHTAPLPAGMVAHGRGPITAGSRTLRVVIHGRGGHAGAPQLALDPVVAAAAVVLRLQSIVAQETSPAEQLVVTVGSLEASAQGNVIPERATLTVTVRAFAEATLDRACAAVRRIAAGEAAASGCPREPETEELSRSGVNLPDPALADQLRTAHQELFGPTRVADWPPALATEDFPLFGPAGESLHGVPGIRTAYWMLGMVGPDQWAAAPGTGAAQKLAALPANHSPEFRPQVGATLRTGIAALTSAALSCLDTP</sequence>
<dbReference type="NCBIfam" id="TIGR01891">
    <property type="entry name" value="amidohydrolases"/>
    <property type="match status" value="1"/>
</dbReference>
<evidence type="ECO:0000313" key="5">
    <source>
        <dbReference type="EMBL" id="KDN87484.1"/>
    </source>
</evidence>
<feature type="binding site" evidence="2">
    <location>
        <position position="110"/>
    </location>
    <ligand>
        <name>Mn(2+)</name>
        <dbReference type="ChEBI" id="CHEBI:29035"/>
        <label>2</label>
    </ligand>
</feature>
<comment type="caution">
    <text evidence="5">The sequence shown here is derived from an EMBL/GenBank/DDBJ whole genome shotgun (WGS) entry which is preliminary data.</text>
</comment>
<dbReference type="InterPro" id="IPR017439">
    <property type="entry name" value="Amidohydrolase"/>
</dbReference>
<dbReference type="Gene3D" id="3.40.630.10">
    <property type="entry name" value="Zn peptidases"/>
    <property type="match status" value="1"/>
</dbReference>
<dbReference type="InterPro" id="IPR036264">
    <property type="entry name" value="Bact_exopeptidase_dim_dom"/>
</dbReference>
<evidence type="ECO:0000259" key="4">
    <source>
        <dbReference type="Pfam" id="PF07687"/>
    </source>
</evidence>